<dbReference type="eggNOG" id="COG1743">
    <property type="taxonomic scope" value="Bacteria"/>
</dbReference>
<protein>
    <recommendedName>
        <fullName evidence="1">DUF1156 domain-containing protein</fullName>
    </recommendedName>
</protein>
<evidence type="ECO:0000259" key="1">
    <source>
        <dbReference type="Pfam" id="PF06634"/>
    </source>
</evidence>
<organism evidence="2 3">
    <name type="scientific">Thermosinus carboxydivorans Nor1</name>
    <dbReference type="NCBI Taxonomy" id="401526"/>
    <lineage>
        <taxon>Bacteria</taxon>
        <taxon>Bacillati</taxon>
        <taxon>Bacillota</taxon>
        <taxon>Negativicutes</taxon>
        <taxon>Selenomonadales</taxon>
        <taxon>Sporomusaceae</taxon>
        <taxon>Thermosinus</taxon>
    </lineage>
</organism>
<dbReference type="InterPro" id="IPR009537">
    <property type="entry name" value="DUF1156"/>
</dbReference>
<dbReference type="Proteomes" id="UP000005139">
    <property type="component" value="Unassembled WGS sequence"/>
</dbReference>
<proteinExistence type="predicted"/>
<accession>A1HLZ1</accession>
<reference evidence="2 3" key="2">
    <citation type="submission" date="2007-01" db="EMBL/GenBank/DDBJ databases">
        <title>Sequencing of the draft genome and assembly of Thermosinus carboxydivorans Nor1.</title>
        <authorList>
            <consortium name="US DOE Joint Genome Institute (JGI-PGF)"/>
            <person name="Copeland A."/>
            <person name="Lucas S."/>
            <person name="Lapidus A."/>
            <person name="Barry K."/>
            <person name="Glavina del Rio T."/>
            <person name="Dalin E."/>
            <person name="Tice H."/>
            <person name="Bruce D."/>
            <person name="Pitluck S."/>
            <person name="Richardson P."/>
        </authorList>
    </citation>
    <scope>NUCLEOTIDE SEQUENCE [LARGE SCALE GENOMIC DNA]</scope>
    <source>
        <strain evidence="2 3">Nor1</strain>
    </source>
</reference>
<dbReference type="Gene3D" id="3.40.50.150">
    <property type="entry name" value="Vaccinia Virus protein VP39"/>
    <property type="match status" value="1"/>
</dbReference>
<feature type="domain" description="DUF1156" evidence="1">
    <location>
        <begin position="11"/>
        <end position="82"/>
    </location>
</feature>
<dbReference type="EMBL" id="AAWL01000001">
    <property type="protein sequence ID" value="EAX48843.1"/>
    <property type="molecule type" value="Genomic_DNA"/>
</dbReference>
<dbReference type="RefSeq" id="WP_007288050.1">
    <property type="nucleotide sequence ID" value="NZ_AAWL01000001.1"/>
</dbReference>
<dbReference type="Pfam" id="PF06634">
    <property type="entry name" value="DUF1156"/>
    <property type="match status" value="1"/>
</dbReference>
<dbReference type="OrthoDB" id="9800801at2"/>
<comment type="caution">
    <text evidence="2">The sequence shown here is derived from an EMBL/GenBank/DDBJ whole genome shotgun (WGS) entry which is preliminary data.</text>
</comment>
<reference evidence="2 3" key="1">
    <citation type="submission" date="2007-01" db="EMBL/GenBank/DDBJ databases">
        <title>Annotation of the draft genome assembly of Thermosinus carboxydivorans Nor1.</title>
        <authorList>
            <consortium name="US DOE Joint Genome Institute (JGI-ORNL)"/>
            <person name="Larimer F."/>
            <person name="Land M."/>
            <person name="Hauser L."/>
        </authorList>
    </citation>
    <scope>NUCLEOTIDE SEQUENCE [LARGE SCALE GENOMIC DNA]</scope>
    <source>
        <strain evidence="2 3">Nor1</strain>
    </source>
</reference>
<dbReference type="InterPro" id="IPR029063">
    <property type="entry name" value="SAM-dependent_MTases_sf"/>
</dbReference>
<evidence type="ECO:0000313" key="3">
    <source>
        <dbReference type="Proteomes" id="UP000005139"/>
    </source>
</evidence>
<evidence type="ECO:0000313" key="2">
    <source>
        <dbReference type="EMBL" id="EAX48843.1"/>
    </source>
</evidence>
<gene>
    <name evidence="2" type="ORF">TcarDRAFT_2532</name>
</gene>
<sequence length="909" mass="99704">MAYKKKLIEVALPLEVINDAASREKSIRQGHPSTLHLWWSRKPLAVCRAVLFASLVDDPSSHPEQFPDEKAQEQERQRLFAILGDLVKWENSGNEQVLEMARAEILKSTGGEPPPVYDPFCGGGSIPLEAQRLGLYARGSDLNPVAVLITKTLIELPAKFAGRPPVNPVAREKSGPNNGWQKAAGLAADIRYYGRWLRDEAEKRLGRLYPKVKLPAAGGEGTIIAWLWVRTVKCPNPACGCDMPLASKFLLSAKKGQEVWVEPQVDRAKAQVSFVVRTGPGQPPAGTVNRRGAICICCGTPVPLDYIRKLGRQGRIGGAVIAQVIAGKEGKIYVSPSENNESIPPSDFLTDLAAARISGYFNPPNYGYDSIGSLYNPRQRYALATFAGLVKEAKAQCLRDGGDEDYATAVATYLALAVGRLANRLSSFAIWNIHRETIEQTFSEQGVAMAWDYAEANPFSGSTGSWEGSLEWIPKCLELLPGGGYGTAEQRDATAAWDDAGKWLISTDPPYYSSITYADFADFFYGVLRQALKEDYPELFATVATPKAAEIVAAWHRFDGDRVRASQHFRNQLARAVKNIYAAMHDDYPATIYYAFKEQEVTEKGEGYYTAWESILGVLIETGLQIVCTWPLRTERVTGRKTTKNALASSIVLVCRKRAPNAPVATRREFIAAVKRGLPAALKGLEQSNIPPVDLAQAAIGPGMAIFSQYSKVYEATGKPMAVRTALAIVNQEFDAYLAAQEGMLDEDTRFCVAWFEQFGLREAPFGAADVLARAKNTSVERLVGDGVLATAKGKVRLLKWEELADDWQPGHERRITAWRVVQQLLKALLGSGGEDAAARLAHCLDGASVAQARALAYRLYAICERKGWAEEGLAYNSLVVSWPAIEQKMAQFAMEPSAQGELVFINES</sequence>
<dbReference type="SUPFAM" id="SSF53335">
    <property type="entry name" value="S-adenosyl-L-methionine-dependent methyltransferases"/>
    <property type="match status" value="1"/>
</dbReference>
<keyword evidence="3" id="KW-1185">Reference proteome</keyword>
<name>A1HLZ1_9FIRM</name>
<dbReference type="AlphaFoldDB" id="A1HLZ1"/>